<proteinExistence type="predicted"/>
<comment type="caution">
    <text evidence="1">The sequence shown here is derived from an EMBL/GenBank/DDBJ whole genome shotgun (WGS) entry which is preliminary data.</text>
</comment>
<organism evidence="1 2">
    <name type="scientific">Nocardioides pini</name>
    <dbReference type="NCBI Taxonomy" id="2975053"/>
    <lineage>
        <taxon>Bacteria</taxon>
        <taxon>Bacillati</taxon>
        <taxon>Actinomycetota</taxon>
        <taxon>Actinomycetes</taxon>
        <taxon>Propionibacteriales</taxon>
        <taxon>Nocardioidaceae</taxon>
        <taxon>Nocardioides</taxon>
    </lineage>
</organism>
<keyword evidence="2" id="KW-1185">Reference proteome</keyword>
<accession>A0ABT4CCL4</accession>
<protein>
    <recommendedName>
        <fullName evidence="3">Phage tail protein</fullName>
    </recommendedName>
</protein>
<dbReference type="RefSeq" id="WP_268111599.1">
    <property type="nucleotide sequence ID" value="NZ_JAPPUX010000003.1"/>
</dbReference>
<reference evidence="1" key="1">
    <citation type="submission" date="2022-08" db="EMBL/GenBank/DDBJ databases">
        <title>Genome sequencing of Nocardioides sp. STR2.</title>
        <authorList>
            <person name="So Y."/>
        </authorList>
    </citation>
    <scope>NUCLEOTIDE SEQUENCE</scope>
    <source>
        <strain evidence="1">STR2</strain>
    </source>
</reference>
<dbReference type="EMBL" id="JAPPUX010000003">
    <property type="protein sequence ID" value="MCY4726693.1"/>
    <property type="molecule type" value="Genomic_DNA"/>
</dbReference>
<sequence>MGTYVLDGVALDDPAGRWAVSDKTLLGPLPAPALSAVTIPGVHGSAPVPPTVRGPGSHTVGLIVTDNDAAGKPGGHQQMRANVAALWAIAAPLGRLPDLRYYAAPDAPTWRAAAVRLLAAVEPEMHDPYTAEVVLPFDLPGVFWRESNEQTIAVGQGGIVAELDGTTGSITDPVLRFPGPVTDVRATDTATGKTLRWSGNVPAGSFLRIEPATYTARVTTTSAWTGGADVSGGLSVGPGGFDLNPNAQQRVALTITGAPGANQIRARRAFL</sequence>
<evidence type="ECO:0000313" key="2">
    <source>
        <dbReference type="Proteomes" id="UP001074726"/>
    </source>
</evidence>
<evidence type="ECO:0000313" key="1">
    <source>
        <dbReference type="EMBL" id="MCY4726693.1"/>
    </source>
</evidence>
<evidence type="ECO:0008006" key="3">
    <source>
        <dbReference type="Google" id="ProtNLM"/>
    </source>
</evidence>
<dbReference type="Proteomes" id="UP001074726">
    <property type="component" value="Unassembled WGS sequence"/>
</dbReference>
<gene>
    <name evidence="1" type="ORF">NYO98_10425</name>
</gene>
<name>A0ABT4CCL4_9ACTN</name>